<feature type="compositionally biased region" description="Low complexity" evidence="1">
    <location>
        <begin position="67"/>
        <end position="77"/>
    </location>
</feature>
<keyword evidence="2" id="KW-1185">Reference proteome</keyword>
<sequence>MKIKCSSDSEISLIDSVVLSPRPADDPNPPIKLRDSHEFSYLNPSESVIQKNDIKPSSKTTNKKNITKAAPKTSKAPKGGGRKNVKAPVAKAASNIDLQPKRSRQQPSTKLSKAKSSTNFTFPILNIPQLPRLEKIPSKTALLNAFEFSNIGEQLSEPSTSEDENDEIQSGSGKTAPPTKKRKLNAKGGSVTTSVSTFTNSAPTLTRKIPTRQNSVAESSSQQQQPLRRSSRKRFTPERYASEKVATPSSSQISTRTAIEFSQSTVSTRRRTAATNNNNQTSESYSITPSRSDSKTKTSSVIDVGVDAVNKTPQLGIKMVLRRAPAIPTATTKSDYKVVFCSSKTSAKKRDN</sequence>
<evidence type="ECO:0000256" key="1">
    <source>
        <dbReference type="SAM" id="MobiDB-lite"/>
    </source>
</evidence>
<dbReference type="AlphaFoldDB" id="A0A914PTA9"/>
<feature type="compositionally biased region" description="Low complexity" evidence="1">
    <location>
        <begin position="190"/>
        <end position="201"/>
    </location>
</feature>
<feature type="compositionally biased region" description="Polar residues" evidence="1">
    <location>
        <begin position="105"/>
        <end position="121"/>
    </location>
</feature>
<dbReference type="WBParaSite" id="PDA_v2.g19476.t1">
    <property type="protein sequence ID" value="PDA_v2.g19476.t1"/>
    <property type="gene ID" value="PDA_v2.g19476"/>
</dbReference>
<evidence type="ECO:0000313" key="3">
    <source>
        <dbReference type="WBParaSite" id="PDA_v2.g19476.t1"/>
    </source>
</evidence>
<evidence type="ECO:0000313" key="2">
    <source>
        <dbReference type="Proteomes" id="UP000887578"/>
    </source>
</evidence>
<proteinExistence type="predicted"/>
<feature type="region of interest" description="Disordered" evidence="1">
    <location>
        <begin position="153"/>
        <end position="299"/>
    </location>
</feature>
<feature type="compositionally biased region" description="Low complexity" evidence="1">
    <location>
        <begin position="219"/>
        <end position="228"/>
    </location>
</feature>
<feature type="compositionally biased region" description="Polar residues" evidence="1">
    <location>
        <begin position="247"/>
        <end position="261"/>
    </location>
</feature>
<dbReference type="Proteomes" id="UP000887578">
    <property type="component" value="Unplaced"/>
</dbReference>
<reference evidence="3" key="1">
    <citation type="submission" date="2022-11" db="UniProtKB">
        <authorList>
            <consortium name="WormBaseParasite"/>
        </authorList>
    </citation>
    <scope>IDENTIFICATION</scope>
</reference>
<feature type="compositionally biased region" description="Polar residues" evidence="1">
    <location>
        <begin position="283"/>
        <end position="299"/>
    </location>
</feature>
<accession>A0A914PTA9</accession>
<feature type="compositionally biased region" description="Low complexity" evidence="1">
    <location>
        <begin position="262"/>
        <end position="282"/>
    </location>
</feature>
<feature type="region of interest" description="Disordered" evidence="1">
    <location>
        <begin position="17"/>
        <end position="121"/>
    </location>
</feature>
<name>A0A914PTA9_9BILA</name>
<protein>
    <submittedName>
        <fullName evidence="3">Uncharacterized protein</fullName>
    </submittedName>
</protein>
<organism evidence="2 3">
    <name type="scientific">Panagrolaimus davidi</name>
    <dbReference type="NCBI Taxonomy" id="227884"/>
    <lineage>
        <taxon>Eukaryota</taxon>
        <taxon>Metazoa</taxon>
        <taxon>Ecdysozoa</taxon>
        <taxon>Nematoda</taxon>
        <taxon>Chromadorea</taxon>
        <taxon>Rhabditida</taxon>
        <taxon>Tylenchina</taxon>
        <taxon>Panagrolaimomorpha</taxon>
        <taxon>Panagrolaimoidea</taxon>
        <taxon>Panagrolaimidae</taxon>
        <taxon>Panagrolaimus</taxon>
    </lineage>
</organism>